<comment type="caution">
    <text evidence="1">The sequence shown here is derived from an EMBL/GenBank/DDBJ whole genome shotgun (WGS) entry which is preliminary data.</text>
</comment>
<evidence type="ECO:0000313" key="2">
    <source>
        <dbReference type="Proteomes" id="UP001500416"/>
    </source>
</evidence>
<sequence length="78" mass="8263">MDDELTHRARAVLRAVAAGRAEVTHSVEPDLRVDGLWCSDQVIACQLAHAGLVRPAERGGDGPWVPAEITPAGRALLA</sequence>
<keyword evidence="2" id="KW-1185">Reference proteome</keyword>
<accession>A0ABN0TXZ9</accession>
<dbReference type="RefSeq" id="WP_343934872.1">
    <property type="nucleotide sequence ID" value="NZ_BAAABU010000006.1"/>
</dbReference>
<evidence type="ECO:0000313" key="1">
    <source>
        <dbReference type="EMBL" id="GAA0233053.1"/>
    </source>
</evidence>
<organism evidence="1 2">
    <name type="scientific">Saccharothrix mutabilis subsp. mutabilis</name>
    <dbReference type="NCBI Taxonomy" id="66855"/>
    <lineage>
        <taxon>Bacteria</taxon>
        <taxon>Bacillati</taxon>
        <taxon>Actinomycetota</taxon>
        <taxon>Actinomycetes</taxon>
        <taxon>Pseudonocardiales</taxon>
        <taxon>Pseudonocardiaceae</taxon>
        <taxon>Saccharothrix</taxon>
    </lineage>
</organism>
<protein>
    <submittedName>
        <fullName evidence="1">Uncharacterized protein</fullName>
    </submittedName>
</protein>
<name>A0ABN0TXZ9_9PSEU</name>
<gene>
    <name evidence="1" type="ORF">GCM10010492_34820</name>
</gene>
<reference evidence="1 2" key="1">
    <citation type="journal article" date="2019" name="Int. J. Syst. Evol. Microbiol.">
        <title>The Global Catalogue of Microorganisms (GCM) 10K type strain sequencing project: providing services to taxonomists for standard genome sequencing and annotation.</title>
        <authorList>
            <consortium name="The Broad Institute Genomics Platform"/>
            <consortium name="The Broad Institute Genome Sequencing Center for Infectious Disease"/>
            <person name="Wu L."/>
            <person name="Ma J."/>
        </authorList>
    </citation>
    <scope>NUCLEOTIDE SEQUENCE [LARGE SCALE GENOMIC DNA]</scope>
    <source>
        <strain evidence="1 2">JCM 3380</strain>
    </source>
</reference>
<dbReference type="EMBL" id="BAAABU010000006">
    <property type="protein sequence ID" value="GAA0233053.1"/>
    <property type="molecule type" value="Genomic_DNA"/>
</dbReference>
<dbReference type="Proteomes" id="UP001500416">
    <property type="component" value="Unassembled WGS sequence"/>
</dbReference>
<proteinExistence type="predicted"/>